<keyword evidence="3 16" id="KW-0812">Transmembrane</keyword>
<keyword evidence="11 16" id="KW-0472">Membrane</keyword>
<keyword evidence="8 16" id="KW-0130">Cell adhesion</keyword>
<evidence type="ECO:0000259" key="17">
    <source>
        <dbReference type="PROSITE" id="PS50234"/>
    </source>
</evidence>
<dbReference type="SUPFAM" id="SSF69179">
    <property type="entry name" value="Integrin domains"/>
    <property type="match status" value="3"/>
</dbReference>
<dbReference type="EMBL" id="CAWYQH010000163">
    <property type="protein sequence ID" value="CAK8697229.1"/>
    <property type="molecule type" value="Genomic_DNA"/>
</dbReference>
<feature type="repeat" description="FG-GAP" evidence="15">
    <location>
        <begin position="528"/>
        <end position="588"/>
    </location>
</feature>
<keyword evidence="19" id="KW-1185">Reference proteome</keyword>
<evidence type="ECO:0000256" key="1">
    <source>
        <dbReference type="ARBA" id="ARBA00004479"/>
    </source>
</evidence>
<comment type="subcellular location">
    <subcellularLocation>
        <location evidence="1 16">Membrane</location>
        <topology evidence="1 16">Single-pass type I membrane protein</topology>
    </subcellularLocation>
</comment>
<gene>
    <name evidence="18" type="ORF">CVLEPA_LOCUS30492</name>
</gene>
<keyword evidence="6" id="KW-0677">Repeat</keyword>
<dbReference type="Gene3D" id="1.20.5.930">
    <property type="entry name" value="Bicelle-embedded integrin alpha(iib) transmembrane segment"/>
    <property type="match status" value="1"/>
</dbReference>
<comment type="caution">
    <text evidence="18">The sequence shown here is derived from an EMBL/GenBank/DDBJ whole genome shotgun (WGS) entry which is preliminary data.</text>
</comment>
<protein>
    <recommendedName>
        <fullName evidence="17">VWFA domain-containing protein</fullName>
    </recommendedName>
</protein>
<dbReference type="PRINTS" id="PR00453">
    <property type="entry name" value="VWFADOMAIN"/>
</dbReference>
<dbReference type="Gene3D" id="2.60.40.1510">
    <property type="entry name" value="ntegrin, alpha v. Chain A, domain 3"/>
    <property type="match status" value="1"/>
</dbReference>
<dbReference type="InterPro" id="IPR048286">
    <property type="entry name" value="Integrin_alpha_Ig-like_3"/>
</dbReference>
<keyword evidence="7" id="KW-0106">Calcium</keyword>
<evidence type="ECO:0000313" key="18">
    <source>
        <dbReference type="EMBL" id="CAK8697229.1"/>
    </source>
</evidence>
<dbReference type="Proteomes" id="UP001642483">
    <property type="component" value="Unassembled WGS sequence"/>
</dbReference>
<evidence type="ECO:0000256" key="5">
    <source>
        <dbReference type="ARBA" id="ARBA00022729"/>
    </source>
</evidence>
<feature type="transmembrane region" description="Helical" evidence="16">
    <location>
        <begin position="1263"/>
        <end position="1284"/>
    </location>
</feature>
<dbReference type="SUPFAM" id="SSF69318">
    <property type="entry name" value="Integrin alpha N-terminal domain"/>
    <property type="match status" value="1"/>
</dbReference>
<dbReference type="Gene3D" id="2.60.40.1460">
    <property type="entry name" value="Integrin domains. Chain A, domain 2"/>
    <property type="match status" value="1"/>
</dbReference>
<dbReference type="PROSITE" id="PS51470">
    <property type="entry name" value="FG_GAP"/>
    <property type="match status" value="3"/>
</dbReference>
<keyword evidence="13 16" id="KW-0675">Receptor</keyword>
<dbReference type="InterPro" id="IPR028994">
    <property type="entry name" value="Integrin_alpha_N"/>
</dbReference>
<dbReference type="Gene3D" id="2.130.10.130">
    <property type="entry name" value="Integrin alpha, N-terminal"/>
    <property type="match status" value="2"/>
</dbReference>
<evidence type="ECO:0000256" key="4">
    <source>
        <dbReference type="ARBA" id="ARBA00022723"/>
    </source>
</evidence>
<name>A0ABP0H2T5_CLALP</name>
<dbReference type="SUPFAM" id="SSF53300">
    <property type="entry name" value="vWA-like"/>
    <property type="match status" value="1"/>
</dbReference>
<dbReference type="Pfam" id="PF20805">
    <property type="entry name" value="Integrin_A_Ig_2"/>
    <property type="match status" value="1"/>
</dbReference>
<dbReference type="InterPro" id="IPR048285">
    <property type="entry name" value="Integrin_alpha_Ig-like_2"/>
</dbReference>
<evidence type="ECO:0000313" key="19">
    <source>
        <dbReference type="Proteomes" id="UP001642483"/>
    </source>
</evidence>
<evidence type="ECO:0000256" key="13">
    <source>
        <dbReference type="ARBA" id="ARBA00023170"/>
    </source>
</evidence>
<dbReference type="Pfam" id="PF20806">
    <property type="entry name" value="Integrin_A_Ig_3"/>
    <property type="match status" value="1"/>
</dbReference>
<dbReference type="InterPro" id="IPR032695">
    <property type="entry name" value="Integrin_dom_sf"/>
</dbReference>
<evidence type="ECO:0000256" key="15">
    <source>
        <dbReference type="PROSITE-ProRule" id="PRU00803"/>
    </source>
</evidence>
<feature type="repeat" description="FG-GAP" evidence="15">
    <location>
        <begin position="657"/>
        <end position="720"/>
    </location>
</feature>
<dbReference type="InterPro" id="IPR013519">
    <property type="entry name" value="Int_alpha_beta-p"/>
</dbReference>
<evidence type="ECO:0000256" key="7">
    <source>
        <dbReference type="ARBA" id="ARBA00022837"/>
    </source>
</evidence>
<evidence type="ECO:0000256" key="9">
    <source>
        <dbReference type="ARBA" id="ARBA00022989"/>
    </source>
</evidence>
<dbReference type="InterPro" id="IPR000413">
    <property type="entry name" value="Integrin_alpha"/>
</dbReference>
<comment type="similarity">
    <text evidence="2 16">Belongs to the integrin alpha chain family.</text>
</comment>
<dbReference type="CDD" id="cd01450">
    <property type="entry name" value="vWFA_subfamily_ECM"/>
    <property type="match status" value="1"/>
</dbReference>
<accession>A0ABP0H2T5</accession>
<feature type="repeat" description="FG-GAP" evidence="15">
    <location>
        <begin position="596"/>
        <end position="653"/>
    </location>
</feature>
<dbReference type="PANTHER" id="PTHR23220">
    <property type="entry name" value="INTEGRIN ALPHA"/>
    <property type="match status" value="1"/>
</dbReference>
<dbReference type="Pfam" id="PF00092">
    <property type="entry name" value="VWA"/>
    <property type="match status" value="1"/>
</dbReference>
<evidence type="ECO:0000256" key="10">
    <source>
        <dbReference type="ARBA" id="ARBA00023037"/>
    </source>
</evidence>
<dbReference type="Pfam" id="PF01839">
    <property type="entry name" value="FG-GAP"/>
    <property type="match status" value="2"/>
</dbReference>
<evidence type="ECO:0000256" key="6">
    <source>
        <dbReference type="ARBA" id="ARBA00022737"/>
    </source>
</evidence>
<dbReference type="SMART" id="SM00327">
    <property type="entry name" value="VWA"/>
    <property type="match status" value="1"/>
</dbReference>
<evidence type="ECO:0000256" key="2">
    <source>
        <dbReference type="ARBA" id="ARBA00008054"/>
    </source>
</evidence>
<keyword evidence="4" id="KW-0479">Metal-binding</keyword>
<keyword evidence="10 16" id="KW-0401">Integrin</keyword>
<dbReference type="InterPro" id="IPR002035">
    <property type="entry name" value="VWF_A"/>
</dbReference>
<dbReference type="Gene3D" id="3.40.50.410">
    <property type="entry name" value="von Willebrand factor, type A domain"/>
    <property type="match status" value="1"/>
</dbReference>
<keyword evidence="14" id="KW-0325">Glycoprotein</keyword>
<dbReference type="PRINTS" id="PR01185">
    <property type="entry name" value="INTEGRINA"/>
</dbReference>
<dbReference type="InterPro" id="IPR036465">
    <property type="entry name" value="vWFA_dom_sf"/>
</dbReference>
<evidence type="ECO:0000256" key="11">
    <source>
        <dbReference type="ARBA" id="ARBA00023136"/>
    </source>
</evidence>
<keyword evidence="5 16" id="KW-0732">Signal</keyword>
<dbReference type="InterPro" id="IPR013649">
    <property type="entry name" value="Integrin_alpha_Ig-like_1"/>
</dbReference>
<dbReference type="PROSITE" id="PS50234">
    <property type="entry name" value="VWFA"/>
    <property type="match status" value="1"/>
</dbReference>
<evidence type="ECO:0000256" key="12">
    <source>
        <dbReference type="ARBA" id="ARBA00023157"/>
    </source>
</evidence>
<proteinExistence type="inferred from homology"/>
<evidence type="ECO:0000256" key="3">
    <source>
        <dbReference type="ARBA" id="ARBA00022692"/>
    </source>
</evidence>
<sequence>MALKPPVVISYACSVLALLSASNGYNVKVTPSESVLLIDFKSSMVVSQNFSMYAGYNFVASIEDNNELRVVAGAPRYANDAGQMSGANGAIFECLVTAENLSGKPADSNHVNCSIAVDDSMLKIGDNQKRTTDGLGMTLIMQNETNNHYLTCTHRRQKQCGSGNIYTPGACYLGELSNNITLVTGWNEIPCFLNYLDVMFVIDSSNSIEDSDFTIMKSVLMNVSNTFKDSIGDTTQIGILQYGNQLSRDVRRGTPDLNNPDYYKTPTELGDCDSITCFQNAIRTNMNHLKAGNTFTATAIKRAVKVDFAKSRNKEVSTKILVLITDGLANDPYELLNSYDLTTAENITVYAIGVGNNADISELALSATGNRSNYDRVLTSSQFSDLEVQLSNLTRAISSVSAEGGGAVDLTLENAQLGLSGHYSQEGALYLGAVGANGWRGTIVKYDSVDDPTADVFDANQVNSTLLNKTADSYLGYAITSGFFNGGTVEYVAAGAPKQYSHGTVLLHESKPAISSFQGAQTLRPFYCNDCSARYQSIGSYFGGALLSADFNNDGKDDLLVSAPLYSLTSYDKGKVFVYISQPSNTVEKWSNGTYHPMEINGSKRGGRFGTTMASAGDLNDDGFIDVAIAAPCAESNQGEVYIYHGANDGLNPDVKQIISASSFTGLGLQYFGLSLQGDVDVDGNLYPDLLVGAPMSDAIVLFRTRPVASLNGRVHFNSSALDSFECFANPNKECLKLRACFTVDGKSVEDSVDVDYNLTVDANLQRVELRQNANSSVSGYSLSMQRTTLLRGVETCDTFIVYPKKQLVNTSVPISAVMTYGLPEVQCPNSLSSITAPDANHFASDATMFVNYCGDDGICEYNLQVDARVTLPPFSVNKNNGTVSDITDGGSILVIATDTANKPVIVKVNLTNAGENALSAKATITYSSVLSFLKIEASSASNSQGSCVTDNQPGPRNETINSRILSFGFSNYPSNVFPKMEWCYFQYQLSQANLRNIGDRGSVRVTVLTDTSSSALSYDKNPTDNSFEKDISIKYRADIRTVNTNFENIIQYNFTEENRTIYTVQEIGFEASDVKISYEVQGLGYSNVPSSTLMLRYPSYLTSNHPLLYLYQLECTSLDGNVGCTCDKSLVNKYNLSLVRNSRNGSSIFDQVNLNPIESTVLDCSQTSQTSHLCENFTCVVENLGAQDKVEMTATFRLWTSSLQLSNLSEIGFRSEFSVSTINSPLIVDDMGRSSANHRYQSLITAKIYVEKVIPEAVDQSWIYIAAGGGAFALLIVIMIILYKNGFFKNKYEDLQQDLQWQEAGAINESDVFSNDDKRSCEE</sequence>
<feature type="chain" id="PRO_5044994523" description="VWFA domain-containing protein" evidence="16">
    <location>
        <begin position="25"/>
        <end position="1324"/>
    </location>
</feature>
<feature type="domain" description="VWFA" evidence="17">
    <location>
        <begin position="197"/>
        <end position="397"/>
    </location>
</feature>
<evidence type="ECO:0000256" key="14">
    <source>
        <dbReference type="ARBA" id="ARBA00023180"/>
    </source>
</evidence>
<dbReference type="InterPro" id="IPR013517">
    <property type="entry name" value="FG-GAP"/>
</dbReference>
<dbReference type="Pfam" id="PF08441">
    <property type="entry name" value="Integrin_A_Ig_1"/>
    <property type="match status" value="1"/>
</dbReference>
<keyword evidence="12" id="KW-1015">Disulfide bond</keyword>
<reference evidence="18 19" key="1">
    <citation type="submission" date="2024-02" db="EMBL/GenBank/DDBJ databases">
        <authorList>
            <person name="Daric V."/>
            <person name="Darras S."/>
        </authorList>
    </citation>
    <scope>NUCLEOTIDE SEQUENCE [LARGE SCALE GENOMIC DNA]</scope>
</reference>
<dbReference type="Gene3D" id="2.60.40.1530">
    <property type="entry name" value="ntegrin, alpha v. Chain A, domain 4"/>
    <property type="match status" value="1"/>
</dbReference>
<feature type="signal peptide" evidence="16">
    <location>
        <begin position="1"/>
        <end position="24"/>
    </location>
</feature>
<dbReference type="SMART" id="SM00191">
    <property type="entry name" value="Int_alpha"/>
    <property type="match status" value="5"/>
</dbReference>
<keyword evidence="9 16" id="KW-1133">Transmembrane helix</keyword>
<dbReference type="PANTHER" id="PTHR23220:SF133">
    <property type="entry name" value="INTEGRIN ALPHA-PS2"/>
    <property type="match status" value="1"/>
</dbReference>
<evidence type="ECO:0000256" key="8">
    <source>
        <dbReference type="ARBA" id="ARBA00022889"/>
    </source>
</evidence>
<evidence type="ECO:0000256" key="16">
    <source>
        <dbReference type="RuleBase" id="RU003762"/>
    </source>
</evidence>
<organism evidence="18 19">
    <name type="scientific">Clavelina lepadiformis</name>
    <name type="common">Light-bulb sea squirt</name>
    <name type="synonym">Ascidia lepadiformis</name>
    <dbReference type="NCBI Taxonomy" id="159417"/>
    <lineage>
        <taxon>Eukaryota</taxon>
        <taxon>Metazoa</taxon>
        <taxon>Chordata</taxon>
        <taxon>Tunicata</taxon>
        <taxon>Ascidiacea</taxon>
        <taxon>Aplousobranchia</taxon>
        <taxon>Clavelinidae</taxon>
        <taxon>Clavelina</taxon>
    </lineage>
</organism>